<feature type="compositionally biased region" description="Polar residues" evidence="1">
    <location>
        <begin position="177"/>
        <end position="190"/>
    </location>
</feature>
<dbReference type="InterPro" id="IPR011050">
    <property type="entry name" value="Pectin_lyase_fold/virulence"/>
</dbReference>
<dbReference type="GeneID" id="84215583"/>
<evidence type="ECO:0008006" key="4">
    <source>
        <dbReference type="Google" id="ProtNLM"/>
    </source>
</evidence>
<gene>
    <name evidence="2" type="ORF">NP511_16540</name>
</gene>
<accession>A0AAF0P9K6</accession>
<feature type="region of interest" description="Disordered" evidence="1">
    <location>
        <begin position="1"/>
        <end position="29"/>
    </location>
</feature>
<feature type="region of interest" description="Disordered" evidence="1">
    <location>
        <begin position="282"/>
        <end position="334"/>
    </location>
</feature>
<feature type="compositionally biased region" description="Low complexity" evidence="1">
    <location>
        <begin position="316"/>
        <end position="327"/>
    </location>
</feature>
<evidence type="ECO:0000313" key="2">
    <source>
        <dbReference type="EMBL" id="WMT06985.1"/>
    </source>
</evidence>
<keyword evidence="3" id="KW-1185">Reference proteome</keyword>
<evidence type="ECO:0000313" key="3">
    <source>
        <dbReference type="Proteomes" id="UP001224926"/>
    </source>
</evidence>
<protein>
    <recommendedName>
        <fullName evidence="4">Right handed beta helix domain-containing protein</fullName>
    </recommendedName>
</protein>
<reference evidence="2 3" key="1">
    <citation type="submission" date="2022-07" db="EMBL/GenBank/DDBJ databases">
        <title>Two temperate virus in Haloterrigena jeotgali A29.</title>
        <authorList>
            <person name="Deng X."/>
        </authorList>
    </citation>
    <scope>NUCLEOTIDE SEQUENCE [LARGE SCALE GENOMIC DNA]</scope>
    <source>
        <strain evidence="2 3">A29</strain>
    </source>
</reference>
<feature type="compositionally biased region" description="Polar residues" evidence="1">
    <location>
        <begin position="208"/>
        <end position="217"/>
    </location>
</feature>
<dbReference type="Proteomes" id="UP001224926">
    <property type="component" value="Chromosome"/>
</dbReference>
<dbReference type="EMBL" id="CP101873">
    <property type="protein sequence ID" value="WMT06985.1"/>
    <property type="molecule type" value="Genomic_DNA"/>
</dbReference>
<proteinExistence type="predicted"/>
<organism evidence="2 3">
    <name type="scientific">Natrinema thermotolerans</name>
    <dbReference type="NCBI Taxonomy" id="121872"/>
    <lineage>
        <taxon>Archaea</taxon>
        <taxon>Methanobacteriati</taxon>
        <taxon>Methanobacteriota</taxon>
        <taxon>Stenosarchaea group</taxon>
        <taxon>Halobacteria</taxon>
        <taxon>Halobacteriales</taxon>
        <taxon>Natrialbaceae</taxon>
        <taxon>Natrinema</taxon>
    </lineage>
</organism>
<dbReference type="RefSeq" id="WP_211249115.1">
    <property type="nucleotide sequence ID" value="NZ_CP101873.1"/>
</dbReference>
<sequence>MARDTSVPDDDASSETNGDDRRNGGNESLLGRRSYLTMAGATTAATLGAATATGQSVSGDYDVIEVSAGERFTKRLEEGETWGNKLIDITASGAEYLIHTQGNSCTIRNVGIRGVWDGHDGSPLVAYATDPNGEVLVENVYLGDGSTAENYPAGNPGVFVPPSHAGTVTVRNLNYQDNPSNAVYGSSPGNPQEHPSPGAGGTVVIEDSYSSNHSSSGFRVGTDDSRVENCVAVGGNRGGWAYFNNPTYRNCDFSGANIGDIYGGNGAWSLDGVATIEEVYGSNPGGNVDGSFAGSARRTRPEEVDGVPTTPEEAASGGSSDSSSSGSNEDTAESQLSNLLLVDGSSSDVTRYEFTVGGDVERSTAAGASIDDEDRIDGSTVNGTVADWKDAFRFSGDLAELTVDGPGTVLVNGEEVDPADYGEQLPHVLEVSGEGTTMSYEITVDGSIELVADDEPAAEATTVSGSTAQSSITDGTQTYRFSGALTDVTFTDGTAMITVDGERIDPREYGAYEMFPHALVIDGTDADGPTTYAFEIDGAVVQSDYQNASIDEEDVVENGTVRGGVGNWLDAYWFDGDIADFRLRGDAAVDLQYNARDR</sequence>
<evidence type="ECO:0000256" key="1">
    <source>
        <dbReference type="SAM" id="MobiDB-lite"/>
    </source>
</evidence>
<dbReference type="AlphaFoldDB" id="A0AAF0P9K6"/>
<dbReference type="SUPFAM" id="SSF51126">
    <property type="entry name" value="Pectin lyase-like"/>
    <property type="match status" value="1"/>
</dbReference>
<feature type="region of interest" description="Disordered" evidence="1">
    <location>
        <begin position="177"/>
        <end position="222"/>
    </location>
</feature>
<name>A0AAF0P9K6_9EURY</name>